<evidence type="ECO:0000256" key="1">
    <source>
        <dbReference type="SAM" id="MobiDB-lite"/>
    </source>
</evidence>
<dbReference type="InterPro" id="IPR022698">
    <property type="entry name" value="OrsD"/>
</dbReference>
<keyword evidence="3" id="KW-1185">Reference proteome</keyword>
<accession>A0A545UL62</accession>
<dbReference type="AlphaFoldDB" id="A0A545UL62"/>
<protein>
    <submittedName>
        <fullName evidence="2">DNA helicase</fullName>
    </submittedName>
</protein>
<sequence length="719" mass="82282">MDPFIHDPKFPFLFCGPCRWAIARAEVATHLSKHHQDISIVNRKAVAQAIEKVPDVVDTQAELIDYELPDREAPILHIHPPQTDGLRCRACPYVVRTVRNMQQHCREQHGWVNDWKRGRRMRVNVPSARQVPWTADIHCQRLFAGGPASHWFEVQKTAERPEQDGGSNSRTTDAEDNVCTFQNMMRDMGTTFQAMAAAEKIQEDDQKREANAWLGRVGWAQHLEGLHPKPLFEMGGPVQEDEGALQQLCESMERVLDAAKFACHRRRVGLATMFEINRREANKRASRPFDARMESDSWKRYKETWIQMICIIYRAEQMDDEKRPPYVMTDEQGDAWDAWESSAQARSQAACRQVQDEAQTRREAMYRSLTPNNTSAGSSASRSSTPATVAEAVDDDEFDRQGLAAMMQFLDHDIKDDEYSSAIISAMAVMGIEAEEGGWCGPMNYTPKMSAIIKVARMLAVYSAHQARKEDIRRVIDANRERRSAQGSDGVVLTEETAKQRVAGVFPRVRKMVRRFMTRIGEDSDQYPVLMEWILETRTYGMHIRFNTTAAPTVDWQGETLRFQQTKVEMTQLASMFHGMVDEARNMLEELALMEKGEIGQLPAIPWDSVEDDNSDQRDGYWFLADERNEWARAGEGYVMKRVVEQESTPRGRYLSRPDIINPWTLATFPKICCLRRCLAIPPGCRRVSGCDKKDKKIWQEISFINNAVISFDVIGEED</sequence>
<keyword evidence="2" id="KW-0347">Helicase</keyword>
<gene>
    <name evidence="2" type="ORF">IF1G_11100</name>
</gene>
<feature type="compositionally biased region" description="Low complexity" evidence="1">
    <location>
        <begin position="374"/>
        <end position="388"/>
    </location>
</feature>
<dbReference type="EMBL" id="SPUK01000031">
    <property type="protein sequence ID" value="TQV90208.1"/>
    <property type="molecule type" value="Genomic_DNA"/>
</dbReference>
<feature type="region of interest" description="Disordered" evidence="1">
    <location>
        <begin position="366"/>
        <end position="394"/>
    </location>
</feature>
<comment type="caution">
    <text evidence="2">The sequence shown here is derived from an EMBL/GenBank/DDBJ whole genome shotgun (WGS) entry which is preliminary data.</text>
</comment>
<evidence type="ECO:0000313" key="3">
    <source>
        <dbReference type="Proteomes" id="UP000315783"/>
    </source>
</evidence>
<keyword evidence="2" id="KW-0067">ATP-binding</keyword>
<dbReference type="OrthoDB" id="5245264at2759"/>
<keyword evidence="2" id="KW-0378">Hydrolase</keyword>
<organism evidence="2 3">
    <name type="scientific">Cordyceps javanica</name>
    <dbReference type="NCBI Taxonomy" id="43265"/>
    <lineage>
        <taxon>Eukaryota</taxon>
        <taxon>Fungi</taxon>
        <taxon>Dikarya</taxon>
        <taxon>Ascomycota</taxon>
        <taxon>Pezizomycotina</taxon>
        <taxon>Sordariomycetes</taxon>
        <taxon>Hypocreomycetidae</taxon>
        <taxon>Hypocreales</taxon>
        <taxon>Cordycipitaceae</taxon>
        <taxon>Cordyceps</taxon>
    </lineage>
</organism>
<proteinExistence type="predicted"/>
<dbReference type="Proteomes" id="UP000315783">
    <property type="component" value="Unassembled WGS sequence"/>
</dbReference>
<dbReference type="GO" id="GO:0004386">
    <property type="term" value="F:helicase activity"/>
    <property type="evidence" value="ECO:0007669"/>
    <property type="project" value="UniProtKB-KW"/>
</dbReference>
<keyword evidence="2" id="KW-0547">Nucleotide-binding</keyword>
<evidence type="ECO:0000313" key="2">
    <source>
        <dbReference type="EMBL" id="TQV90208.1"/>
    </source>
</evidence>
<reference evidence="2 3" key="1">
    <citation type="journal article" date="2019" name="Appl. Microbiol. Biotechnol.">
        <title>Genome sequence of Isaria javanica and comparative genome analysis insights into family S53 peptidase evolution in fungal entomopathogens.</title>
        <authorList>
            <person name="Lin R."/>
            <person name="Zhang X."/>
            <person name="Xin B."/>
            <person name="Zou M."/>
            <person name="Gao Y."/>
            <person name="Qin F."/>
            <person name="Hu Q."/>
            <person name="Xie B."/>
            <person name="Cheng X."/>
        </authorList>
    </citation>
    <scope>NUCLEOTIDE SEQUENCE [LARGE SCALE GENOMIC DNA]</scope>
    <source>
        <strain evidence="2 3">IJ1G</strain>
    </source>
</reference>
<dbReference type="Pfam" id="PF12013">
    <property type="entry name" value="OrsD"/>
    <property type="match status" value="1"/>
</dbReference>
<name>A0A545UL62_9HYPO</name>